<keyword evidence="3" id="KW-1185">Reference proteome</keyword>
<dbReference type="Pfam" id="PF00293">
    <property type="entry name" value="NUDIX"/>
    <property type="match status" value="1"/>
</dbReference>
<reference evidence="2 3" key="1">
    <citation type="submission" date="2023-07" db="EMBL/GenBank/DDBJ databases">
        <title>Sorghum-associated microbial communities from plants grown in Nebraska, USA.</title>
        <authorList>
            <person name="Schachtman D."/>
        </authorList>
    </citation>
    <scope>NUCLEOTIDE SEQUENCE [LARGE SCALE GENOMIC DNA]</scope>
    <source>
        <strain evidence="2 3">CC222</strain>
    </source>
</reference>
<dbReference type="EMBL" id="JAUSRE010000025">
    <property type="protein sequence ID" value="MDP9890293.1"/>
    <property type="molecule type" value="Genomic_DNA"/>
</dbReference>
<sequence>MNIVRKSSACHSVVAVVIKRHGKIAMLKRSRRVGHDRGRWHCVTGYLESGASPRDQALLELAEETGLTDADLLELGPGEKLILHDESGATWTVHTFTAVTSKRRLSLDWEHEACRWTVPHKTARFANRVSWLDSVLKATGHLNR</sequence>
<dbReference type="Gene3D" id="3.90.79.10">
    <property type="entry name" value="Nucleoside Triphosphate Pyrophosphohydrolase"/>
    <property type="match status" value="1"/>
</dbReference>
<organism evidence="2 3">
    <name type="scientific">Pseudarthrobacter enclensis</name>
    <dbReference type="NCBI Taxonomy" id="993070"/>
    <lineage>
        <taxon>Bacteria</taxon>
        <taxon>Bacillati</taxon>
        <taxon>Actinomycetota</taxon>
        <taxon>Actinomycetes</taxon>
        <taxon>Micrococcales</taxon>
        <taxon>Micrococcaceae</taxon>
        <taxon>Pseudarthrobacter</taxon>
    </lineage>
</organism>
<dbReference type="Proteomes" id="UP001226577">
    <property type="component" value="Unassembled WGS sequence"/>
</dbReference>
<evidence type="ECO:0000313" key="2">
    <source>
        <dbReference type="EMBL" id="MDP9890293.1"/>
    </source>
</evidence>
<dbReference type="InterPro" id="IPR015797">
    <property type="entry name" value="NUDIX_hydrolase-like_dom_sf"/>
</dbReference>
<dbReference type="InterPro" id="IPR000086">
    <property type="entry name" value="NUDIX_hydrolase_dom"/>
</dbReference>
<dbReference type="SUPFAM" id="SSF55811">
    <property type="entry name" value="Nudix"/>
    <property type="match status" value="1"/>
</dbReference>
<dbReference type="RefSeq" id="WP_307311400.1">
    <property type="nucleotide sequence ID" value="NZ_JAUSRE010000025.1"/>
</dbReference>
<proteinExistence type="predicted"/>
<name>A0ABT9RYF8_9MICC</name>
<evidence type="ECO:0000313" key="3">
    <source>
        <dbReference type="Proteomes" id="UP001226577"/>
    </source>
</evidence>
<dbReference type="PROSITE" id="PS51462">
    <property type="entry name" value="NUDIX"/>
    <property type="match status" value="1"/>
</dbReference>
<feature type="domain" description="Nudix hydrolase" evidence="1">
    <location>
        <begin position="9"/>
        <end position="139"/>
    </location>
</feature>
<evidence type="ECO:0000259" key="1">
    <source>
        <dbReference type="PROSITE" id="PS51462"/>
    </source>
</evidence>
<accession>A0ABT9RYF8</accession>
<protein>
    <submittedName>
        <fullName evidence="2">8-oxo-dGTP pyrophosphatase MutT (NUDIX family)</fullName>
    </submittedName>
</protein>
<comment type="caution">
    <text evidence="2">The sequence shown here is derived from an EMBL/GenBank/DDBJ whole genome shotgun (WGS) entry which is preliminary data.</text>
</comment>
<gene>
    <name evidence="2" type="ORF">J2X98_003907</name>
</gene>